<proteinExistence type="predicted"/>
<dbReference type="InterPro" id="IPR036465">
    <property type="entry name" value="vWFA_dom_sf"/>
</dbReference>
<dbReference type="Gene3D" id="3.40.50.410">
    <property type="entry name" value="von Willebrand factor, type A domain"/>
    <property type="match status" value="1"/>
</dbReference>
<feature type="transmembrane region" description="Helical" evidence="1">
    <location>
        <begin position="598"/>
        <end position="617"/>
    </location>
</feature>
<evidence type="ECO:0000256" key="1">
    <source>
        <dbReference type="SAM" id="Phobius"/>
    </source>
</evidence>
<evidence type="ECO:0000313" key="3">
    <source>
        <dbReference type="Proteomes" id="UP001589611"/>
    </source>
</evidence>
<evidence type="ECO:0008006" key="4">
    <source>
        <dbReference type="Google" id="ProtNLM"/>
    </source>
</evidence>
<dbReference type="Proteomes" id="UP001589611">
    <property type="component" value="Unassembled WGS sequence"/>
</dbReference>
<organism evidence="2 3">
    <name type="scientific">Microbacterium terregens</name>
    <dbReference type="NCBI Taxonomy" id="69363"/>
    <lineage>
        <taxon>Bacteria</taxon>
        <taxon>Bacillati</taxon>
        <taxon>Actinomycetota</taxon>
        <taxon>Actinomycetes</taxon>
        <taxon>Micrococcales</taxon>
        <taxon>Microbacteriaceae</taxon>
        <taxon>Microbacterium</taxon>
    </lineage>
</organism>
<protein>
    <recommendedName>
        <fullName evidence="4">VWFA domain-containing protein</fullName>
    </recommendedName>
</protein>
<keyword evidence="3" id="KW-1185">Reference proteome</keyword>
<dbReference type="SUPFAM" id="SSF53300">
    <property type="entry name" value="vWA-like"/>
    <property type="match status" value="1"/>
</dbReference>
<keyword evidence="1" id="KW-1133">Transmembrane helix</keyword>
<dbReference type="RefSeq" id="WP_344713029.1">
    <property type="nucleotide sequence ID" value="NZ_BAAAWH010000001.1"/>
</dbReference>
<keyword evidence="1" id="KW-0472">Membrane</keyword>
<gene>
    <name evidence="2" type="ORF">ACFFPJ_10630</name>
</gene>
<sequence>MEHSEVRQKSDDSSRYASARRAFGCAVLATLLLGFLTAVPARAEFRAATEDASCGVGVSAEAADSRHINLVIDDSGSMFEDVNHGLLDRWSKAKYALEVFAAMLGGEDTLNVYRMSDFADGRESGPNVSLSGTEPTSARVAKIHAMQMQGGDTPYAPVQRAYGDLVAAASDNKWLVILTDGEFDDRPVGEVQQDVRAFVAQNTTETNRLRVAFLAIGQQAPVIANEPASGIHFELAPNSADLLDKMTEFSNLIFERDVIASTTGNSLSADIDLSEVLVFAQGQQVAVGDASGSTTGPPESSVEVTWVENVRPSELETDPVPDRTLRGVLARYADVPRGDIAFDITGAETVSFFYKPKVRFGIELRETSTDTVVDAGKIVGGEYTLDYGFMNAECAFITSSLLGDVEYSARAVNGDEVIAESFQPGDLISFDRGTVQLDVTARYLAGHTSRARINLTVLQPARATGFDFDAPTYNVSELDLEEPPQGAIAVTYGLSSSGDLAPFSAEEWASVHPDAFTVASSSNLEFEIIVGEEPGRLFVVPHAAGGDVYAADTGKIPLSLTASHVFDEQLYEASSSTTVIVVDDIGWLARFGHWFADVGWKFFLALVLLVLILGYVLKPRFSKKIKRSPTVAGVPMSVGVQSENGNGKFRVQSGRKLLPFVADRATATYVPQGVSGFRALRLKAGRGGKMTLLNWKQIAERKNVALNGNDLNEDTKRAPILSPSTSITAAIPNQMRYELYLNN</sequence>
<feature type="transmembrane region" description="Helical" evidence="1">
    <location>
        <begin position="21"/>
        <end position="41"/>
    </location>
</feature>
<name>A0ABV5T0W5_9MICO</name>
<evidence type="ECO:0000313" key="2">
    <source>
        <dbReference type="EMBL" id="MFB9646253.1"/>
    </source>
</evidence>
<keyword evidence="1" id="KW-0812">Transmembrane</keyword>
<comment type="caution">
    <text evidence="2">The sequence shown here is derived from an EMBL/GenBank/DDBJ whole genome shotgun (WGS) entry which is preliminary data.</text>
</comment>
<reference evidence="2 3" key="1">
    <citation type="submission" date="2024-09" db="EMBL/GenBank/DDBJ databases">
        <authorList>
            <person name="Sun Q."/>
            <person name="Mori K."/>
        </authorList>
    </citation>
    <scope>NUCLEOTIDE SEQUENCE [LARGE SCALE GENOMIC DNA]</scope>
    <source>
        <strain evidence="2 3">JCM 1342</strain>
    </source>
</reference>
<accession>A0ABV5T0W5</accession>
<dbReference type="EMBL" id="JBHMBE010000003">
    <property type="protein sequence ID" value="MFB9646253.1"/>
    <property type="molecule type" value="Genomic_DNA"/>
</dbReference>